<protein>
    <submittedName>
        <fullName evidence="1">Uncharacterized protein</fullName>
    </submittedName>
</protein>
<dbReference type="EMBL" id="MN512538">
    <property type="protein sequence ID" value="QGF21003.1"/>
    <property type="molecule type" value="Genomic_DNA"/>
</dbReference>
<evidence type="ECO:0000313" key="1">
    <source>
        <dbReference type="EMBL" id="QGF21003.1"/>
    </source>
</evidence>
<name>A0A6B7SGF4_9CAUD</name>
<organism evidence="1 2">
    <name type="scientific">Vibrio phage Seahorse</name>
    <dbReference type="NCBI Taxonomy" id="2662136"/>
    <lineage>
        <taxon>Viruses</taxon>
        <taxon>Duplodnaviria</taxon>
        <taxon>Heunggongvirae</taxon>
        <taxon>Uroviricota</taxon>
        <taxon>Caudoviricetes</taxon>
        <taxon>Seahorsevirus</taxon>
        <taxon>Seahorsevirus seahorse</taxon>
    </lineage>
</organism>
<reference evidence="1 2" key="1">
    <citation type="journal article" date="2020" name="Sci. Rep.">
        <title>A novel vibriophage exhibits inhibitory activity against host protein synthesis machinery.</title>
        <authorList>
            <person name="Thammatinna K."/>
            <person name="Egan M.E."/>
            <person name="Htoo H.H."/>
            <person name="Khanna K."/>
            <person name="Sugie J."/>
            <person name="Nideffer J.F."/>
            <person name="Villa E."/>
            <person name="Tassanakajon A."/>
            <person name="Pogliano J."/>
            <person name="Nonejuie P."/>
            <person name="Chaikeeratisak V."/>
        </authorList>
    </citation>
    <scope>NUCLEOTIDE SEQUENCE [LARGE SCALE GENOMIC DNA]</scope>
</reference>
<keyword evidence="2" id="KW-1185">Reference proteome</keyword>
<accession>A0A6B7SGF4</accession>
<sequence>MKADEKRWLERVVRFAQEHGAFPDYSSTLFQIHHVCGRTYKQNKIHIGNWFILPIQPEFHDVSSNNPLNVTHYRKRYTAEFGMQRDQFAAMCAVIKSEDGSLPFGDDVYHAIMGSKF</sequence>
<evidence type="ECO:0000313" key="2">
    <source>
        <dbReference type="Proteomes" id="UP000500903"/>
    </source>
</evidence>
<dbReference type="Proteomes" id="UP000500903">
    <property type="component" value="Segment"/>
</dbReference>
<proteinExistence type="predicted"/>
<dbReference type="GeneID" id="77925276"/>
<dbReference type="RefSeq" id="YP_010649716.1">
    <property type="nucleotide sequence ID" value="NC_070772.1"/>
</dbReference>
<dbReference type="KEGG" id="vg:77925276"/>